<evidence type="ECO:0008006" key="3">
    <source>
        <dbReference type="Google" id="ProtNLM"/>
    </source>
</evidence>
<gene>
    <name evidence="1" type="ORF">COT42_00975</name>
</gene>
<name>A0A2H0Y1H7_UNCSA</name>
<dbReference type="Proteomes" id="UP000231343">
    <property type="component" value="Unassembled WGS sequence"/>
</dbReference>
<organism evidence="1 2">
    <name type="scientific">Candidatus Saganbacteria bacterium CG08_land_8_20_14_0_20_45_16</name>
    <dbReference type="NCBI Taxonomy" id="2014293"/>
    <lineage>
        <taxon>Bacteria</taxon>
        <taxon>Bacillati</taxon>
        <taxon>Saganbacteria</taxon>
    </lineage>
</organism>
<accession>A0A2H0Y1H7</accession>
<evidence type="ECO:0000313" key="2">
    <source>
        <dbReference type="Proteomes" id="UP000231343"/>
    </source>
</evidence>
<protein>
    <recommendedName>
        <fullName evidence="3">Prepilin-type N-terminal cleavage/methylation domain-containing protein</fullName>
    </recommendedName>
</protein>
<proteinExistence type="predicted"/>
<dbReference type="AlphaFoldDB" id="A0A2H0Y1H7"/>
<comment type="caution">
    <text evidence="1">The sequence shown here is derived from an EMBL/GenBank/DDBJ whole genome shotgun (WGS) entry which is preliminary data.</text>
</comment>
<dbReference type="InterPro" id="IPR012902">
    <property type="entry name" value="N_methyl_site"/>
</dbReference>
<dbReference type="Pfam" id="PF07963">
    <property type="entry name" value="N_methyl"/>
    <property type="match status" value="1"/>
</dbReference>
<sequence length="147" mass="16394">MRPLKRNTGCAGFTLVELLISAALFSLVLAQLFVFLGCSLKSWDKTCAQAEKQQLCQAVLSRLSQDIHQASQVEPTSDASRLLLLVKQDLIEYSLSNGKVKRKKNMTTSYLTDNEEISNLSFSYPSQRLITVSLQKTVAQIALRDQP</sequence>
<dbReference type="NCBIfam" id="TIGR02532">
    <property type="entry name" value="IV_pilin_GFxxxE"/>
    <property type="match status" value="1"/>
</dbReference>
<dbReference type="EMBL" id="PEYM01000012">
    <property type="protein sequence ID" value="PIS31502.1"/>
    <property type="molecule type" value="Genomic_DNA"/>
</dbReference>
<reference evidence="1 2" key="1">
    <citation type="submission" date="2017-09" db="EMBL/GenBank/DDBJ databases">
        <title>Depth-based differentiation of microbial function through sediment-hosted aquifers and enrichment of novel symbionts in the deep terrestrial subsurface.</title>
        <authorList>
            <person name="Probst A.J."/>
            <person name="Ladd B."/>
            <person name="Jarett J.K."/>
            <person name="Geller-Mcgrath D.E."/>
            <person name="Sieber C.M."/>
            <person name="Emerson J.B."/>
            <person name="Anantharaman K."/>
            <person name="Thomas B.C."/>
            <person name="Malmstrom R."/>
            <person name="Stieglmeier M."/>
            <person name="Klingl A."/>
            <person name="Woyke T."/>
            <person name="Ryan C.M."/>
            <person name="Banfield J.F."/>
        </authorList>
    </citation>
    <scope>NUCLEOTIDE SEQUENCE [LARGE SCALE GENOMIC DNA]</scope>
    <source>
        <strain evidence="1">CG08_land_8_20_14_0_20_45_16</strain>
    </source>
</reference>
<evidence type="ECO:0000313" key="1">
    <source>
        <dbReference type="EMBL" id="PIS31502.1"/>
    </source>
</evidence>